<accession>A0ABP7D1L5</accession>
<evidence type="ECO:0000256" key="1">
    <source>
        <dbReference type="SAM" id="Phobius"/>
    </source>
</evidence>
<keyword evidence="1" id="KW-1133">Transmembrane helix</keyword>
<dbReference type="EMBL" id="BAABCJ010000001">
    <property type="protein sequence ID" value="GAA3699596.1"/>
    <property type="molecule type" value="Genomic_DNA"/>
</dbReference>
<sequence length="305" mass="32453">MTHTGDGVRRGGRDGQRVLWPVGWIVALLLLAATFCAAFWLFVLTPMGQQVDDDALRGANVFLAARDEARLPALALLGELPRISAVLGAIALVTSAIVHRSVTAPLITLLGTGGALLTTQLLKHELLARPDMGISEATVNSFPSGHTTLAAASMFAVYAVVTPRWRPLVALLGGAFSAVAGMATLVLGWHRPADIVGAYLIAAAWALLTGWCLSVAAPRWNRWHPRRFWAASRLWSVLLWAPGLLALGASAGLLAFLPSTQGDDDPQQLLGFLLGGVLAIGSAALLVFALTNTVYMLQSRIRHRH</sequence>
<feature type="transmembrane region" description="Helical" evidence="1">
    <location>
        <begin position="105"/>
        <end position="122"/>
    </location>
</feature>
<dbReference type="Proteomes" id="UP001501536">
    <property type="component" value="Unassembled WGS sequence"/>
</dbReference>
<proteinExistence type="predicted"/>
<feature type="transmembrane region" description="Helical" evidence="1">
    <location>
        <begin position="18"/>
        <end position="43"/>
    </location>
</feature>
<feature type="transmembrane region" description="Helical" evidence="1">
    <location>
        <begin position="237"/>
        <end position="257"/>
    </location>
</feature>
<keyword evidence="1" id="KW-0812">Transmembrane</keyword>
<feature type="transmembrane region" description="Helical" evidence="1">
    <location>
        <begin position="142"/>
        <end position="161"/>
    </location>
</feature>
<feature type="transmembrane region" description="Helical" evidence="1">
    <location>
        <begin position="269"/>
        <end position="295"/>
    </location>
</feature>
<protein>
    <recommendedName>
        <fullName evidence="2">Phosphatidic acid phosphatase type 2/haloperoxidase domain-containing protein</fullName>
    </recommendedName>
</protein>
<dbReference type="SUPFAM" id="SSF48317">
    <property type="entry name" value="Acid phosphatase/Vanadium-dependent haloperoxidase"/>
    <property type="match status" value="1"/>
</dbReference>
<keyword evidence="1" id="KW-0472">Membrane</keyword>
<dbReference type="RefSeq" id="WP_344881011.1">
    <property type="nucleotide sequence ID" value="NZ_BAABCJ010000001.1"/>
</dbReference>
<dbReference type="InterPro" id="IPR036938">
    <property type="entry name" value="PAP2/HPO_sf"/>
</dbReference>
<feature type="transmembrane region" description="Helical" evidence="1">
    <location>
        <begin position="168"/>
        <end position="189"/>
    </location>
</feature>
<evidence type="ECO:0000313" key="4">
    <source>
        <dbReference type="Proteomes" id="UP001501536"/>
    </source>
</evidence>
<feature type="domain" description="Phosphatidic acid phosphatase type 2/haloperoxidase" evidence="2">
    <location>
        <begin position="104"/>
        <end position="210"/>
    </location>
</feature>
<dbReference type="Gene3D" id="1.20.144.10">
    <property type="entry name" value="Phosphatidic acid phosphatase type 2/haloperoxidase"/>
    <property type="match status" value="1"/>
</dbReference>
<evidence type="ECO:0000259" key="2">
    <source>
        <dbReference type="SMART" id="SM00014"/>
    </source>
</evidence>
<dbReference type="SMART" id="SM00014">
    <property type="entry name" value="acidPPc"/>
    <property type="match status" value="1"/>
</dbReference>
<gene>
    <name evidence="3" type="ORF">GCM10022377_10770</name>
</gene>
<dbReference type="InterPro" id="IPR000326">
    <property type="entry name" value="PAP2/HPO"/>
</dbReference>
<feature type="transmembrane region" description="Helical" evidence="1">
    <location>
        <begin position="195"/>
        <end position="216"/>
    </location>
</feature>
<evidence type="ECO:0000313" key="3">
    <source>
        <dbReference type="EMBL" id="GAA3699596.1"/>
    </source>
</evidence>
<name>A0ABP7D1L5_9MICC</name>
<feature type="transmembrane region" description="Helical" evidence="1">
    <location>
        <begin position="80"/>
        <end position="98"/>
    </location>
</feature>
<comment type="caution">
    <text evidence="3">The sequence shown here is derived from an EMBL/GenBank/DDBJ whole genome shotgun (WGS) entry which is preliminary data.</text>
</comment>
<dbReference type="Pfam" id="PF01569">
    <property type="entry name" value="PAP2"/>
    <property type="match status" value="1"/>
</dbReference>
<organism evidence="3 4">
    <name type="scientific">Zhihengliuella alba</name>
    <dbReference type="NCBI Taxonomy" id="547018"/>
    <lineage>
        <taxon>Bacteria</taxon>
        <taxon>Bacillati</taxon>
        <taxon>Actinomycetota</taxon>
        <taxon>Actinomycetes</taxon>
        <taxon>Micrococcales</taxon>
        <taxon>Micrococcaceae</taxon>
        <taxon>Zhihengliuella</taxon>
    </lineage>
</organism>
<reference evidence="4" key="1">
    <citation type="journal article" date="2019" name="Int. J. Syst. Evol. Microbiol.">
        <title>The Global Catalogue of Microorganisms (GCM) 10K type strain sequencing project: providing services to taxonomists for standard genome sequencing and annotation.</title>
        <authorList>
            <consortium name="The Broad Institute Genomics Platform"/>
            <consortium name="The Broad Institute Genome Sequencing Center for Infectious Disease"/>
            <person name="Wu L."/>
            <person name="Ma J."/>
        </authorList>
    </citation>
    <scope>NUCLEOTIDE SEQUENCE [LARGE SCALE GENOMIC DNA]</scope>
    <source>
        <strain evidence="4">JCM 16961</strain>
    </source>
</reference>
<keyword evidence="4" id="KW-1185">Reference proteome</keyword>